<comment type="subcellular location">
    <subcellularLocation>
        <location evidence="1">Cell membrane</location>
        <topology evidence="1">Multi-pass membrane protein</topology>
    </subcellularLocation>
</comment>
<dbReference type="InterPro" id="IPR050277">
    <property type="entry name" value="Sodium:Solute_Symporter"/>
</dbReference>
<protein>
    <submittedName>
        <fullName evidence="15">SSS family transporter</fullName>
    </submittedName>
</protein>
<comment type="similarity">
    <text evidence="2 13">Belongs to the sodium:solute symporter (SSF) (TC 2.A.21) family.</text>
</comment>
<organism evidence="15 16">
    <name type="scientific">Geomicrobium sediminis</name>
    <dbReference type="NCBI Taxonomy" id="1347788"/>
    <lineage>
        <taxon>Bacteria</taxon>
        <taxon>Bacillati</taxon>
        <taxon>Bacillota</taxon>
        <taxon>Bacilli</taxon>
        <taxon>Bacillales</taxon>
        <taxon>Geomicrobium</taxon>
    </lineage>
</organism>
<dbReference type="InterPro" id="IPR001734">
    <property type="entry name" value="Na/solute_symporter"/>
</dbReference>
<dbReference type="Proteomes" id="UP000741863">
    <property type="component" value="Unassembled WGS sequence"/>
</dbReference>
<evidence type="ECO:0000256" key="13">
    <source>
        <dbReference type="RuleBase" id="RU362091"/>
    </source>
</evidence>
<evidence type="ECO:0000256" key="6">
    <source>
        <dbReference type="ARBA" id="ARBA00022847"/>
    </source>
</evidence>
<name>A0ABS2PBB3_9BACL</name>
<keyword evidence="3" id="KW-0813">Transport</keyword>
<keyword evidence="8" id="KW-0915">Sodium</keyword>
<evidence type="ECO:0000256" key="3">
    <source>
        <dbReference type="ARBA" id="ARBA00022448"/>
    </source>
</evidence>
<sequence length="467" mass="50573">MNVTMLIIVLYLLAMIMIGFIYKKKASQDEVNFLVAGRSMGITIGGGALASTYASTSSFLGTLGAMHVFGIGFGLWQNIGVIIGFAVAAVFIAPRFRSFSSLSFSQFFEQRFDKRVRGFAAFVTVITMFVYMLAQIQGGALAMQFVLGVEYWIGVIVLGVVFITYVIMGGSHSSVIASFIQFCMMMVAMITVAVVVFIAQPWAETATTVVANHGTSAFHIFGTEGPLYALSSGFMMTLGIMSAPHVYMMFMFTKTEKVARKTTALATSYLSVFYFSLLIVGSYIIATYPNLENSDMGYFYVLDMLPAVLIGLFIAAVLAAAMSSTDAQLLSATSAITNDLYRIFTGKTISQNRIVFVNRCVALVIGILAILVTLNPPDLIMFVMALAQSLMIGAFFVPLVLGLFWKRATADAAFLGMISGFIVTVSLQFIPMPTPFLGGPIGAIVSLIVIVSVSLRSHQSFERNISQ</sequence>
<reference evidence="15 16" key="1">
    <citation type="submission" date="2021-01" db="EMBL/GenBank/DDBJ databases">
        <title>Genomic Encyclopedia of Type Strains, Phase IV (KMG-IV): sequencing the most valuable type-strain genomes for metagenomic binning, comparative biology and taxonomic classification.</title>
        <authorList>
            <person name="Goeker M."/>
        </authorList>
    </citation>
    <scope>NUCLEOTIDE SEQUENCE [LARGE SCALE GENOMIC DNA]</scope>
    <source>
        <strain evidence="15 16">DSM 25540</strain>
    </source>
</reference>
<evidence type="ECO:0000313" key="15">
    <source>
        <dbReference type="EMBL" id="MBM7632286.1"/>
    </source>
</evidence>
<evidence type="ECO:0000256" key="1">
    <source>
        <dbReference type="ARBA" id="ARBA00004651"/>
    </source>
</evidence>
<comment type="caution">
    <text evidence="15">The sequence shown here is derived from an EMBL/GenBank/DDBJ whole genome shotgun (WGS) entry which is preliminary data.</text>
</comment>
<gene>
    <name evidence="15" type="ORF">JOD17_001379</name>
</gene>
<dbReference type="EMBL" id="JAFBEC010000003">
    <property type="protein sequence ID" value="MBM7632286.1"/>
    <property type="molecule type" value="Genomic_DNA"/>
</dbReference>
<feature type="transmembrane region" description="Helical" evidence="14">
    <location>
        <begin position="436"/>
        <end position="455"/>
    </location>
</feature>
<feature type="transmembrane region" description="Helical" evidence="14">
    <location>
        <begin position="380"/>
        <end position="405"/>
    </location>
</feature>
<comment type="catalytic activity">
    <reaction evidence="12">
        <text>L-proline(in) + Na(+)(in) = L-proline(out) + Na(+)(out)</text>
        <dbReference type="Rhea" id="RHEA:28967"/>
        <dbReference type="ChEBI" id="CHEBI:29101"/>
        <dbReference type="ChEBI" id="CHEBI:60039"/>
    </reaction>
</comment>
<evidence type="ECO:0000256" key="12">
    <source>
        <dbReference type="ARBA" id="ARBA00033708"/>
    </source>
</evidence>
<dbReference type="CDD" id="cd10322">
    <property type="entry name" value="SLC5sbd"/>
    <property type="match status" value="1"/>
</dbReference>
<dbReference type="PANTHER" id="PTHR48086:SF3">
    <property type="entry name" value="SODIUM_PROLINE SYMPORTER"/>
    <property type="match status" value="1"/>
</dbReference>
<feature type="transmembrane region" description="Helical" evidence="14">
    <location>
        <begin position="412"/>
        <end position="430"/>
    </location>
</feature>
<feature type="transmembrane region" description="Helical" evidence="14">
    <location>
        <begin position="75"/>
        <end position="96"/>
    </location>
</feature>
<evidence type="ECO:0000256" key="8">
    <source>
        <dbReference type="ARBA" id="ARBA00023053"/>
    </source>
</evidence>
<feature type="transmembrane region" description="Helical" evidence="14">
    <location>
        <begin position="6"/>
        <end position="22"/>
    </location>
</feature>
<proteinExistence type="inferred from homology"/>
<accession>A0ABS2PBB3</accession>
<evidence type="ECO:0000256" key="2">
    <source>
        <dbReference type="ARBA" id="ARBA00006434"/>
    </source>
</evidence>
<keyword evidence="11" id="KW-0739">Sodium transport</keyword>
<evidence type="ECO:0000256" key="14">
    <source>
        <dbReference type="SAM" id="Phobius"/>
    </source>
</evidence>
<dbReference type="PROSITE" id="PS50283">
    <property type="entry name" value="NA_SOLUT_SYMP_3"/>
    <property type="match status" value="1"/>
</dbReference>
<feature type="transmembrane region" description="Helical" evidence="14">
    <location>
        <begin position="140"/>
        <end position="167"/>
    </location>
</feature>
<evidence type="ECO:0000256" key="10">
    <source>
        <dbReference type="ARBA" id="ARBA00023136"/>
    </source>
</evidence>
<evidence type="ECO:0000313" key="16">
    <source>
        <dbReference type="Proteomes" id="UP000741863"/>
    </source>
</evidence>
<feature type="transmembrane region" description="Helical" evidence="14">
    <location>
        <begin position="116"/>
        <end position="134"/>
    </location>
</feature>
<dbReference type="PANTHER" id="PTHR48086">
    <property type="entry name" value="SODIUM/PROLINE SYMPORTER-RELATED"/>
    <property type="match status" value="1"/>
</dbReference>
<keyword evidence="6" id="KW-0769">Symport</keyword>
<evidence type="ECO:0000256" key="11">
    <source>
        <dbReference type="ARBA" id="ARBA00023201"/>
    </source>
</evidence>
<evidence type="ECO:0000256" key="4">
    <source>
        <dbReference type="ARBA" id="ARBA00022475"/>
    </source>
</evidence>
<keyword evidence="16" id="KW-1185">Reference proteome</keyword>
<feature type="transmembrane region" description="Helical" evidence="14">
    <location>
        <begin position="264"/>
        <end position="286"/>
    </location>
</feature>
<feature type="transmembrane region" description="Helical" evidence="14">
    <location>
        <begin position="34"/>
        <end position="55"/>
    </location>
</feature>
<dbReference type="InterPro" id="IPR038377">
    <property type="entry name" value="Na/Glc_symporter_sf"/>
</dbReference>
<dbReference type="RefSeq" id="WP_204696420.1">
    <property type="nucleotide sequence ID" value="NZ_JAFBEC010000003.1"/>
</dbReference>
<feature type="transmembrane region" description="Helical" evidence="14">
    <location>
        <begin position="298"/>
        <end position="321"/>
    </location>
</feature>
<feature type="transmembrane region" description="Helical" evidence="14">
    <location>
        <begin position="356"/>
        <end position="374"/>
    </location>
</feature>
<keyword evidence="9" id="KW-0406">Ion transport</keyword>
<dbReference type="Pfam" id="PF00474">
    <property type="entry name" value="SSF"/>
    <property type="match status" value="1"/>
</dbReference>
<evidence type="ECO:0000256" key="9">
    <source>
        <dbReference type="ARBA" id="ARBA00023065"/>
    </source>
</evidence>
<keyword evidence="10 14" id="KW-0472">Membrane</keyword>
<evidence type="ECO:0000256" key="5">
    <source>
        <dbReference type="ARBA" id="ARBA00022692"/>
    </source>
</evidence>
<keyword evidence="7 14" id="KW-1133">Transmembrane helix</keyword>
<feature type="transmembrane region" description="Helical" evidence="14">
    <location>
        <begin position="179"/>
        <end position="199"/>
    </location>
</feature>
<keyword evidence="5 14" id="KW-0812">Transmembrane</keyword>
<dbReference type="Gene3D" id="1.20.1730.10">
    <property type="entry name" value="Sodium/glucose cotransporter"/>
    <property type="match status" value="1"/>
</dbReference>
<keyword evidence="4" id="KW-1003">Cell membrane</keyword>
<feature type="transmembrane region" description="Helical" evidence="14">
    <location>
        <begin position="227"/>
        <end position="252"/>
    </location>
</feature>
<evidence type="ECO:0000256" key="7">
    <source>
        <dbReference type="ARBA" id="ARBA00022989"/>
    </source>
</evidence>